<organism evidence="3 4">
    <name type="scientific">Synechococcus phage S-SSM7</name>
    <dbReference type="NCBI Taxonomy" id="445686"/>
    <lineage>
        <taxon>Viruses</taxon>
        <taxon>Duplodnaviria</taxon>
        <taxon>Heunggongvirae</taxon>
        <taxon>Uroviricota</taxon>
        <taxon>Caudoviricetes</taxon>
        <taxon>Pantevenvirales</taxon>
        <taxon>Kyanoviridae</taxon>
        <taxon>Lipsvirus</taxon>
        <taxon>Lipsvirus ssm7</taxon>
    </lineage>
</organism>
<feature type="domain" description="DUF4815" evidence="2">
    <location>
        <begin position="1036"/>
        <end position="1283"/>
    </location>
</feature>
<dbReference type="GeneID" id="10328674"/>
<evidence type="ECO:0000313" key="3">
    <source>
        <dbReference type="EMBL" id="ADO98171.1"/>
    </source>
</evidence>
<name>E3SL23_9CAUD</name>
<reference evidence="3 4" key="1">
    <citation type="journal article" date="2010" name="Environ. Microbiol.">
        <title>Genomic analysis of oceanic cyanobacterial myoviruses compared with T4-like myoviruses from diverse hosts and environments.</title>
        <authorList>
            <person name="Sullivan M.B."/>
            <person name="Huang K.H."/>
            <person name="Ignacio-Espinoza J.C."/>
            <person name="Berlin A.M."/>
            <person name="Kelly L."/>
            <person name="Weigele P.R."/>
            <person name="DeFrancesco A.S."/>
            <person name="Kern S.E."/>
            <person name="Thompson L.R."/>
            <person name="Young S."/>
            <person name="Yandava C."/>
            <person name="Fu R."/>
            <person name="Krastins B."/>
            <person name="Chase M."/>
            <person name="Sarracino D."/>
            <person name="Osburne M.S."/>
            <person name="Henn M.R."/>
            <person name="Chisholm S.W."/>
        </authorList>
    </citation>
    <scope>NUCLEOTIDE SEQUENCE [LARGE SCALE GENOMIC DNA]</scope>
    <source>
        <strain evidence="3">8109-3</strain>
    </source>
</reference>
<dbReference type="KEGG" id="vg:10328674"/>
<dbReference type="Pfam" id="PF16075">
    <property type="entry name" value="DUF4815"/>
    <property type="match status" value="3"/>
</dbReference>
<evidence type="ECO:0000256" key="1">
    <source>
        <dbReference type="SAM" id="MobiDB-lite"/>
    </source>
</evidence>
<feature type="compositionally biased region" description="Basic residues" evidence="1">
    <location>
        <begin position="1344"/>
        <end position="1354"/>
    </location>
</feature>
<evidence type="ECO:0000259" key="2">
    <source>
        <dbReference type="Pfam" id="PF16075"/>
    </source>
</evidence>
<gene>
    <name evidence="3" type="ORF">SSSM7_105</name>
</gene>
<keyword evidence="4" id="KW-1185">Reference proteome</keyword>
<protein>
    <recommendedName>
        <fullName evidence="2">DUF4815 domain-containing protein</fullName>
    </recommendedName>
</protein>
<dbReference type="EMBL" id="GU071098">
    <property type="protein sequence ID" value="ADO98171.1"/>
    <property type="molecule type" value="Genomic_DNA"/>
</dbReference>
<feature type="region of interest" description="Disordered" evidence="1">
    <location>
        <begin position="1321"/>
        <end position="1356"/>
    </location>
</feature>
<dbReference type="Proteomes" id="UP000006527">
    <property type="component" value="Segment"/>
</dbReference>
<feature type="compositionally biased region" description="Low complexity" evidence="1">
    <location>
        <begin position="1321"/>
        <end position="1343"/>
    </location>
</feature>
<feature type="domain" description="DUF4815" evidence="2">
    <location>
        <begin position="11"/>
        <end position="83"/>
    </location>
</feature>
<evidence type="ECO:0000313" key="4">
    <source>
        <dbReference type="Proteomes" id="UP000006527"/>
    </source>
</evidence>
<proteinExistence type="predicted"/>
<feature type="domain" description="DUF4815" evidence="2">
    <location>
        <begin position="179"/>
        <end position="417"/>
    </location>
</feature>
<dbReference type="InterPro" id="IPR032096">
    <property type="entry name" value="DUF4815"/>
</dbReference>
<accession>E3SL23</accession>
<sequence length="2505" mass="272979">MPQNTNLNSSPYFDDFNELKNYQRVLFKPGLPVQSRELTTLQSILQNQVEKFGKHFFKEGSVVIPGQIAYDAEYTCVQIDDSHLGIPVSAYLENLIGKKIKGETSGVTAKVETYITNRTSVKGSYTLYIKYNSSSDTDFSRKTFADGENLLLEEDMNYSLSSIRQGASFATTLISNAVATGAAAKIAQGVYFLRGFFVTVADSTVILDQYSNTPSYRVGLLIKEELVTASASDNDLYDNARGFSNFAAPGADRFKLSTTLIKKSLTDLNDENFVELMRIENGVLRKFVKAGADNYNLIRDELARRTYDESGHYYIKPFPLVSKECLNNRVGNDGAFYSNQLTQQGNVPTEDLMCLSIGPGKAYVKGYEIETLNTTTVDVPKPRDTAKIVNESLPFSVGRQIEVNNVYGSPLIGISTSSYVKLFNERTSTVGTSNGEQIGVARVYDMKLKNVGYADSSTVFETSLYDIQTFTYLQLNTGTTVQCPTYVTGQNSNATGYAYTSANNSTQLTLYQVNGQFQVGEELFFNGVTSNRSVTEVEDYGVEDIKQIVSNDPTNYPFTADPILNLGHLIAPVATQFTVSAAVGGASTISSPSASFANSGIKTGDIIQYSVAGNSVPTFNRVTGTTAIAISLEATTDVENVCSGALPTSQVSANDLFKVTLEVKNNSSAFLFSELTKPNVASVDLNGADVIFKKSYDVTVSSNAFSGTLETDADLTLEPFDEEDYNLTFKTTGKTENLTDQKLTVSGRTVTLSGLDTASGAAVLTVTWKKVNVKPKSKVFKRATTYTLNKSAKTQSGTGLMKLNDGLTYDTTFGNRVQDDRLSLGVCDVAEVLAVLESSSTADPQFPILQLTNLNSNILNAVVGENIVGKTSGASAVFVATNGSNEVSFVSQNENSFEIGEEVIFEETQVAGVVQTFIPGDRDIKNNYEFDPGQRLDYVDFSALVRKSGTEAPSRRITIVYNNFVIDEADPGDFVTVNSYEKKYYKSVLPFVGSIPTSDIIDLRPRVTSTVAGKAPWEFEARQFTPGTSSSSHILAKDKSFNLSYEYYLGRIDKLFLSKEGIFTLSQGVPSELPKLPNTIDNALEVATIQLPPYLYDPADAQITIARHKRFRMKDIASIENRIKNIEYYTALSLLEVETTNMSLRDPQTNLERFKSGFFVDNFKSVTGGDVNNGSYKASVDAKEGRLRPQHYTTSIDLLLGSEAIVGAATSSNPTADYRFVEDLGDSNVKRIGDVVCLNYSDTVYLENNFATRIENVNPFAVVNWIGQVELNPGTDTWIETRRTAATYDIEGSFNSTMGITGADSNTGLSPVDWGSWETTWTGSSTSTGPSLFSETRTSVTGRSTRRGGFRKGRGIPITTTTNFRDRTTNFREQTTTTTTNQTRAGIQFRVGERFDTTSLGDKVVNTEVIATMRSRNIEFICRRLKPNTRLYPFFDSIDMSKYVVPKLIEITMVSGTFGAGEVVEGSRPNTNNDAIRFRLANQNHKYGPYNNPSQVYKQNPYDPASSISSTYSSTTTLLNVDTASLELQAASGFYGYITTGMKLIGQSSGAIATVTAIRLITDKAGSLIGSLFLPDPTIPSAPTFNTGTKTFTLSSSPTNSTISGFTDSSGEANFTSSGTLQTVESSTLRMRNADVQRIPQSQDRTLTDTSSRIVIDNTFANRSTSQTRWVDPLAQSFEVPDVNGVFLTKCDVYFQAKDTNQLPVTLQVRTLQTGLPTQEILPFGECILDPDEVVLSDDGSKPTTFTFPAPVYCEGGGEFALVLLSASNEYFVYISRMGEEDITTLNSADSDKIIVSQQPLLGSLFKSQNGATWDPSQLEDLKFNLYRANFTSSSGRVNFYNPDLEVGNRQIVSLAPNPIDMLSYNAVVGLGKSLTATEQAGLTEGTTIYQQANPNFSANLNKILGAIGVGSDLTITNGGSGFAATSVVYSNVPVSSLFGKGTGATVNLTVSNRVATAATVAIGGTGYSAGDVLTVSATNTGGFGKDLRLTIPNNVGVISAFNTLVLDNIQGVPKVDSSSAIVYVGGSGTSIVNGGSITYLNNVTDGLHFRVRHSNHGMYSQEDTVTLSGVEADVKPEKLTASVDSSSTEDMTVTAVGIFTSFENIPVSSSNPGYIKLGNEIIKYTGVTTTTSTLNNITRSIDDTKAGDYTVNDKIYKYELNGVSLRRINTSHSFIPTDNAKYPIDVDHYWIKVGVSSRGVDRATGNANGFPELFFAENKSGGSYDQQYVQVGNSYGPMATQNIAFNIVRPNVATLLPEGTEINAKIRTFTGNSPDGNLKAFVDQGYESVSLQSNNYLSTPRIVASKANELAKLTDFPGRKSFTLQTNLSTDDPKVSPMIDLDRVNMITIMDRLNSKITDYATDRRVNSINNDPSAAVYLSKVVNLEKSADGLKVMFDAYRHATNDIRVLYRIFRIDAPPQYQLFELFPGFENLDSNGNVIDQAKNNGKADRRILASQTEDDYKEYEFNVKNLPQFNGFQIKIVMSGTNFAYVPKIRDLRAIASI</sequence>
<dbReference type="RefSeq" id="YP_004324158.1">
    <property type="nucleotide sequence ID" value="NC_015287.1"/>
</dbReference>